<dbReference type="InParanoid" id="G3AVT4"/>
<dbReference type="KEGG" id="spaa:SPAPADRAFT_63604"/>
<organism evidence="3">
    <name type="scientific">Spathaspora passalidarum (strain NRRL Y-27907 / 11-Y1)</name>
    <dbReference type="NCBI Taxonomy" id="619300"/>
    <lineage>
        <taxon>Eukaryota</taxon>
        <taxon>Fungi</taxon>
        <taxon>Dikarya</taxon>
        <taxon>Ascomycota</taxon>
        <taxon>Saccharomycotina</taxon>
        <taxon>Pichiomycetes</taxon>
        <taxon>Debaryomycetaceae</taxon>
        <taxon>Spathaspora</taxon>
    </lineage>
</organism>
<dbReference type="HOGENOM" id="CLU_098019_0_0_1"/>
<accession>G3AVT4</accession>
<proteinExistence type="predicted"/>
<dbReference type="OMA" id="FFEIKDP"/>
<dbReference type="EMBL" id="GL996506">
    <property type="protein sequence ID" value="EGW29979.1"/>
    <property type="molecule type" value="Genomic_DNA"/>
</dbReference>
<reference evidence="2 3" key="1">
    <citation type="journal article" date="2011" name="Proc. Natl. Acad. Sci. U.S.A.">
        <title>Comparative genomics of xylose-fermenting fungi for enhanced biofuel production.</title>
        <authorList>
            <person name="Wohlbach D.J."/>
            <person name="Kuo A."/>
            <person name="Sato T.K."/>
            <person name="Potts K.M."/>
            <person name="Salamov A.A."/>
            <person name="LaButti K.M."/>
            <person name="Sun H."/>
            <person name="Clum A."/>
            <person name="Pangilinan J.L."/>
            <person name="Lindquist E.A."/>
            <person name="Lucas S."/>
            <person name="Lapidus A."/>
            <person name="Jin M."/>
            <person name="Gunawan C."/>
            <person name="Balan V."/>
            <person name="Dale B.E."/>
            <person name="Jeffries T.W."/>
            <person name="Zinkel R."/>
            <person name="Barry K.W."/>
            <person name="Grigoriev I.V."/>
            <person name="Gasch A.P."/>
        </authorList>
    </citation>
    <scope>NUCLEOTIDE SEQUENCE [LARGE SCALE GENOMIC DNA]</scope>
    <source>
        <strain evidence="3">NRRL Y-27907 / 11-Y1</strain>
    </source>
</reference>
<dbReference type="GeneID" id="18874827"/>
<evidence type="ECO:0000313" key="2">
    <source>
        <dbReference type="EMBL" id="EGW29979.1"/>
    </source>
</evidence>
<sequence length="225" mass="25728">MKRQFYDDNTVIISPGSAGQTYPGFIEPSPKFSLQRSETKRQQQQQQTLKPPPRYIPESEAEVIPTSTLEMLQCIERPDSMMIDDVFQSPDPALKFIFFLGVQGKEFIETIQEKFPENISVMFITANEPNHCSNQQCHILANHFQIMDPVGGGTYPLDYLYVVYDDKVHCKLPLITNPQNKFQRSISRANKKPYAGMGVGVSQHLNFGIELNDLPSIIEEYINFF</sequence>
<dbReference type="RefSeq" id="XP_007377745.1">
    <property type="nucleotide sequence ID" value="XM_007377683.1"/>
</dbReference>
<keyword evidence="3" id="KW-1185">Reference proteome</keyword>
<dbReference type="Proteomes" id="UP000000709">
    <property type="component" value="Unassembled WGS sequence"/>
</dbReference>
<dbReference type="eggNOG" id="ENOG502RQ8E">
    <property type="taxonomic scope" value="Eukaryota"/>
</dbReference>
<name>G3AVT4_SPAPN</name>
<evidence type="ECO:0000256" key="1">
    <source>
        <dbReference type="SAM" id="MobiDB-lite"/>
    </source>
</evidence>
<protein>
    <submittedName>
        <fullName evidence="2">Uncharacterized protein</fullName>
    </submittedName>
</protein>
<evidence type="ECO:0000313" key="3">
    <source>
        <dbReference type="Proteomes" id="UP000000709"/>
    </source>
</evidence>
<gene>
    <name evidence="2" type="ORF">SPAPADRAFT_63604</name>
</gene>
<dbReference type="OrthoDB" id="3997115at2759"/>
<feature type="region of interest" description="Disordered" evidence="1">
    <location>
        <begin position="17"/>
        <end position="55"/>
    </location>
</feature>
<dbReference type="AlphaFoldDB" id="G3AVT4"/>